<dbReference type="EMBL" id="KQ434869">
    <property type="protein sequence ID" value="KZC09411.1"/>
    <property type="molecule type" value="Genomic_DNA"/>
</dbReference>
<dbReference type="Proteomes" id="UP000076502">
    <property type="component" value="Unassembled WGS sequence"/>
</dbReference>
<dbReference type="AlphaFoldDB" id="A0A154PC63"/>
<gene>
    <name evidence="1" type="ORF">WN55_11154</name>
</gene>
<organism evidence="1 2">
    <name type="scientific">Dufourea novaeangliae</name>
    <name type="common">Sweat bee</name>
    <dbReference type="NCBI Taxonomy" id="178035"/>
    <lineage>
        <taxon>Eukaryota</taxon>
        <taxon>Metazoa</taxon>
        <taxon>Ecdysozoa</taxon>
        <taxon>Arthropoda</taxon>
        <taxon>Hexapoda</taxon>
        <taxon>Insecta</taxon>
        <taxon>Pterygota</taxon>
        <taxon>Neoptera</taxon>
        <taxon>Endopterygota</taxon>
        <taxon>Hymenoptera</taxon>
        <taxon>Apocrita</taxon>
        <taxon>Aculeata</taxon>
        <taxon>Apoidea</taxon>
        <taxon>Anthophila</taxon>
        <taxon>Halictidae</taxon>
        <taxon>Rophitinae</taxon>
        <taxon>Dufourea</taxon>
    </lineage>
</organism>
<proteinExistence type="predicted"/>
<evidence type="ECO:0000313" key="1">
    <source>
        <dbReference type="EMBL" id="KZC09411.1"/>
    </source>
</evidence>
<evidence type="ECO:0000313" key="2">
    <source>
        <dbReference type="Proteomes" id="UP000076502"/>
    </source>
</evidence>
<reference evidence="1 2" key="1">
    <citation type="submission" date="2015-07" db="EMBL/GenBank/DDBJ databases">
        <title>The genome of Dufourea novaeangliae.</title>
        <authorList>
            <person name="Pan H."/>
            <person name="Kapheim K."/>
        </authorList>
    </citation>
    <scope>NUCLEOTIDE SEQUENCE [LARGE SCALE GENOMIC DNA]</scope>
    <source>
        <strain evidence="1">0120121106</strain>
        <tissue evidence="1">Whole body</tissue>
    </source>
</reference>
<protein>
    <submittedName>
        <fullName evidence="1">Uncharacterized protein</fullName>
    </submittedName>
</protein>
<keyword evidence="2" id="KW-1185">Reference proteome</keyword>
<accession>A0A154PC63</accession>
<sequence>MWIVCVFSPRTHAKPNRGPLIERVRKSTDKMDEMIYLPTGTQIIAVLGK</sequence>
<name>A0A154PC63_DUFNO</name>